<name>A0A1B7XVM1_COLHI</name>
<dbReference type="Pfam" id="PF13391">
    <property type="entry name" value="HNH_2"/>
    <property type="match status" value="1"/>
</dbReference>
<organism evidence="2 3">
    <name type="scientific">Colletotrichum higginsianum (strain IMI 349063)</name>
    <name type="common">Crucifer anthracnose fungus</name>
    <dbReference type="NCBI Taxonomy" id="759273"/>
    <lineage>
        <taxon>Eukaryota</taxon>
        <taxon>Fungi</taxon>
        <taxon>Dikarya</taxon>
        <taxon>Ascomycota</taxon>
        <taxon>Pezizomycotina</taxon>
        <taxon>Sordariomycetes</taxon>
        <taxon>Hypocreomycetidae</taxon>
        <taxon>Glomerellales</taxon>
        <taxon>Glomerellaceae</taxon>
        <taxon>Colletotrichum</taxon>
        <taxon>Colletotrichum destructivum species complex</taxon>
    </lineage>
</organism>
<gene>
    <name evidence="2" type="ORF">CH63R_12944</name>
</gene>
<comment type="caution">
    <text evidence="2">The sequence shown here is derived from an EMBL/GenBank/DDBJ whole genome shotgun (WGS) entry which is preliminary data.</text>
</comment>
<accession>A0A1B7XVM1</accession>
<dbReference type="KEGG" id="chig:CH63R_12944"/>
<protein>
    <submittedName>
        <fullName evidence="2">Integral membrane protein</fullName>
    </submittedName>
</protein>
<dbReference type="VEuPathDB" id="FungiDB:CH63R_12944"/>
<evidence type="ECO:0000259" key="1">
    <source>
        <dbReference type="Pfam" id="PF13391"/>
    </source>
</evidence>
<dbReference type="OrthoDB" id="5416097at2759"/>
<dbReference type="AlphaFoldDB" id="A0A1B7XVM1"/>
<dbReference type="Proteomes" id="UP000092177">
    <property type="component" value="Chromosome 9"/>
</dbReference>
<dbReference type="GeneID" id="28872025"/>
<evidence type="ECO:0000313" key="3">
    <source>
        <dbReference type="Proteomes" id="UP000092177"/>
    </source>
</evidence>
<proteinExistence type="predicted"/>
<dbReference type="InterPro" id="IPR003615">
    <property type="entry name" value="HNH_nuc"/>
</dbReference>
<dbReference type="RefSeq" id="XP_018152335.1">
    <property type="nucleotide sequence ID" value="XM_018307918.1"/>
</dbReference>
<sequence>MNDDTSDEMETRIWLISEIRENYDNKGRQPQPAITSAGFWGFLMVLDISVLWELLHELQILPVVEKRSLMIRSLESTAHVLPRLIRILLGPFFAEEPHALGALRYPEHPRHQFERVKAFNRDRGLCVATHTTDPDVCYIFPPATQKDSVRTTVLWNSFKLKWAWGSDLCHRLEQKLEFGKTERCWDTTNKAANMICLSRHLQRSWARGQIALEPLESPVSSTPILRLQVHWLRRTRIPSAASTVSFSADPRQMFVHEDERAVASRPIEDGHIIEISADSEDQLPDRDLLQFRWILLRVHALSGAPDPRIYPLDYESISDMMMKGGVRQVVVQTVITYHETGGEIHENEGE</sequence>
<reference evidence="3" key="1">
    <citation type="journal article" date="2017" name="BMC Genomics">
        <title>Gapless genome assembly of Colletotrichum higginsianum reveals chromosome structure and association of transposable elements with secondary metabolite gene clusters.</title>
        <authorList>
            <person name="Dallery J.-F."/>
            <person name="Lapalu N."/>
            <person name="Zampounis A."/>
            <person name="Pigne S."/>
            <person name="Luyten I."/>
            <person name="Amselem J."/>
            <person name="Wittenberg A.H.J."/>
            <person name="Zhou S."/>
            <person name="de Queiroz M.V."/>
            <person name="Robin G.P."/>
            <person name="Auger A."/>
            <person name="Hainaut M."/>
            <person name="Henrissat B."/>
            <person name="Kim K.-T."/>
            <person name="Lee Y.-H."/>
            <person name="Lespinet O."/>
            <person name="Schwartz D.C."/>
            <person name="Thon M.R."/>
            <person name="O'Connell R.J."/>
        </authorList>
    </citation>
    <scope>NUCLEOTIDE SEQUENCE [LARGE SCALE GENOMIC DNA]</scope>
    <source>
        <strain evidence="3">IMI 349063</strain>
    </source>
</reference>
<dbReference type="EMBL" id="LTAN01000009">
    <property type="protein sequence ID" value="OBR03817.1"/>
    <property type="molecule type" value="Genomic_DNA"/>
</dbReference>
<keyword evidence="3" id="KW-1185">Reference proteome</keyword>
<evidence type="ECO:0000313" key="2">
    <source>
        <dbReference type="EMBL" id="OBR03817.1"/>
    </source>
</evidence>
<feature type="domain" description="HNH nuclease" evidence="1">
    <location>
        <begin position="126"/>
        <end position="212"/>
    </location>
</feature>